<proteinExistence type="predicted"/>
<dbReference type="Gene3D" id="3.40.50.410">
    <property type="entry name" value="von Willebrand factor, type A domain"/>
    <property type="match status" value="1"/>
</dbReference>
<keyword evidence="4" id="KW-1185">Reference proteome</keyword>
<keyword evidence="1" id="KW-0732">Signal</keyword>
<comment type="caution">
    <text evidence="3">The sequence shown here is derived from an EMBL/GenBank/DDBJ whole genome shotgun (WGS) entry which is preliminary data.</text>
</comment>
<accession>A0ABX2T1K2</accession>
<dbReference type="CDD" id="cd00198">
    <property type="entry name" value="vWFA"/>
    <property type="match status" value="1"/>
</dbReference>
<dbReference type="PROSITE" id="PS50234">
    <property type="entry name" value="VWFA"/>
    <property type="match status" value="1"/>
</dbReference>
<dbReference type="RefSeq" id="WP_180279961.1">
    <property type="nucleotide sequence ID" value="NZ_JABFDB010000001.1"/>
</dbReference>
<protein>
    <submittedName>
        <fullName evidence="3">DUF1194 domain-containing protein</fullName>
    </submittedName>
</protein>
<dbReference type="InterPro" id="IPR010607">
    <property type="entry name" value="DUF1194"/>
</dbReference>
<feature type="chain" id="PRO_5047230101" evidence="1">
    <location>
        <begin position="21"/>
        <end position="232"/>
    </location>
</feature>
<sequence length="232" mass="24118">MMRVLLSAVLLLAGALPLRAEPTGQPVGLELVLAVDASASISGGALEFELRGHAAAMRDPVVVQAARSTVIAATLAVFSGPHSLKVLVPWTIIRGEAEAEAFAAAILAAPREELAGATALGSAIEEAARLFDGNGIEAPRRVIDIVSNGFSNAGLDPAIARDRAVKRGITVNALAILDEYPWLEGYYAESVIGGPGAFVHTATDKDSFVDALKRKLVTEIVSLPSCTPSTVR</sequence>
<dbReference type="InterPro" id="IPR002035">
    <property type="entry name" value="VWF_A"/>
</dbReference>
<dbReference type="EMBL" id="JABFDB010000001">
    <property type="protein sequence ID" value="NYZ18197.1"/>
    <property type="molecule type" value="Genomic_DNA"/>
</dbReference>
<dbReference type="Pfam" id="PF06707">
    <property type="entry name" value="DUF1194"/>
    <property type="match status" value="1"/>
</dbReference>
<gene>
    <name evidence="3" type="ORF">HND93_00615</name>
</gene>
<reference evidence="3 4" key="1">
    <citation type="submission" date="2020-05" db="EMBL/GenBank/DDBJ databases">
        <title>Azospirillum oleiclasticum sp. nov, a nitrogen-fixing and heavy crude oil-emulsifying bacterium isolated from the crude oil of Yumen Oilfield.</title>
        <authorList>
            <person name="Wu D."/>
            <person name="Cai M."/>
            <person name="Zhang X."/>
        </authorList>
    </citation>
    <scope>NUCLEOTIDE SEQUENCE [LARGE SCALE GENOMIC DNA]</scope>
    <source>
        <strain evidence="3 4">ROY-1-1-2</strain>
    </source>
</reference>
<evidence type="ECO:0000313" key="3">
    <source>
        <dbReference type="EMBL" id="NYZ18197.1"/>
    </source>
</evidence>
<dbReference type="Proteomes" id="UP000584642">
    <property type="component" value="Unassembled WGS sequence"/>
</dbReference>
<feature type="domain" description="VWFA" evidence="2">
    <location>
        <begin position="30"/>
        <end position="220"/>
    </location>
</feature>
<evidence type="ECO:0000259" key="2">
    <source>
        <dbReference type="PROSITE" id="PS50234"/>
    </source>
</evidence>
<feature type="signal peptide" evidence="1">
    <location>
        <begin position="1"/>
        <end position="20"/>
    </location>
</feature>
<evidence type="ECO:0000256" key="1">
    <source>
        <dbReference type="SAM" id="SignalP"/>
    </source>
</evidence>
<organism evidence="3 4">
    <name type="scientific">Azospirillum oleiclasticum</name>
    <dbReference type="NCBI Taxonomy" id="2735135"/>
    <lineage>
        <taxon>Bacteria</taxon>
        <taxon>Pseudomonadati</taxon>
        <taxon>Pseudomonadota</taxon>
        <taxon>Alphaproteobacteria</taxon>
        <taxon>Rhodospirillales</taxon>
        <taxon>Azospirillaceae</taxon>
        <taxon>Azospirillum</taxon>
    </lineage>
</organism>
<name>A0ABX2T1K2_9PROT</name>
<evidence type="ECO:0000313" key="4">
    <source>
        <dbReference type="Proteomes" id="UP000584642"/>
    </source>
</evidence>
<dbReference type="SUPFAM" id="SSF53300">
    <property type="entry name" value="vWA-like"/>
    <property type="match status" value="1"/>
</dbReference>
<dbReference type="InterPro" id="IPR036465">
    <property type="entry name" value="vWFA_dom_sf"/>
</dbReference>